<dbReference type="Pfam" id="PF13966">
    <property type="entry name" value="zf-RVT"/>
    <property type="match status" value="1"/>
</dbReference>
<name>A0AAW2E5P4_9ROSI</name>
<dbReference type="PANTHER" id="PTHR33116">
    <property type="entry name" value="REVERSE TRANSCRIPTASE ZINC-BINDING DOMAIN-CONTAINING PROTEIN-RELATED-RELATED"/>
    <property type="match status" value="1"/>
</dbReference>
<protein>
    <recommendedName>
        <fullName evidence="1">Reverse transcriptase zinc-binding domain-containing protein</fullName>
    </recommendedName>
</protein>
<dbReference type="Proteomes" id="UP001459277">
    <property type="component" value="Unassembled WGS sequence"/>
</dbReference>
<reference evidence="2 3" key="1">
    <citation type="submission" date="2024-01" db="EMBL/GenBank/DDBJ databases">
        <title>A telomere-to-telomere, gap-free genome of sweet tea (Lithocarpus litseifolius).</title>
        <authorList>
            <person name="Zhou J."/>
        </authorList>
    </citation>
    <scope>NUCLEOTIDE SEQUENCE [LARGE SCALE GENOMIC DNA]</scope>
    <source>
        <strain evidence="2">Zhou-2022a</strain>
        <tissue evidence="2">Leaf</tissue>
    </source>
</reference>
<comment type="caution">
    <text evidence="2">The sequence shown here is derived from an EMBL/GenBank/DDBJ whole genome shotgun (WGS) entry which is preliminary data.</text>
</comment>
<evidence type="ECO:0000313" key="2">
    <source>
        <dbReference type="EMBL" id="KAL0016958.1"/>
    </source>
</evidence>
<dbReference type="PANTHER" id="PTHR33116:SF86">
    <property type="entry name" value="REVERSE TRANSCRIPTASE DOMAIN-CONTAINING PROTEIN"/>
    <property type="match status" value="1"/>
</dbReference>
<dbReference type="AlphaFoldDB" id="A0AAW2E5P4"/>
<feature type="domain" description="Reverse transcriptase zinc-binding" evidence="1">
    <location>
        <begin position="388"/>
        <end position="470"/>
    </location>
</feature>
<gene>
    <name evidence="2" type="ORF">SO802_004027</name>
</gene>
<dbReference type="InterPro" id="IPR026960">
    <property type="entry name" value="RVT-Znf"/>
</dbReference>
<proteinExistence type="predicted"/>
<sequence length="472" mass="53249">MAELGTCMGSGRDGIAFGFSVAMGLGEQVQEKCEAKKWCPVKASRSGPSFSHLFFANDLVHFAKANSDNCTAIREVLDTFCKLLGQSLSVTKSRVFFSPNVNHENRDVLSDILGFQQTSCLGRYLGFPIKHQGRANQDFNFILDRVKRKLAGWKANLLSMAGRAVLIQASSSTIPAYVMQSNLLPKKVLEGIDRVNRNFLWGSTKNSKKMHWVGWKKVTRPKEDGGLGLQTAKGRNTALLAKLNWRFHTESKALWAKVLKLKYCNCQRLNARNENKLPSSRIWKSLKKGEVIFKKGVKWTPGYESNLDFWNDNWSNFGPLRNVIQGPLTCSSSSLKVKDVRVSGSWNWPIIQMNLPIDIIRELQATPIPITARIEDRLAWKFSSRGEFDLKSAYLLTLEPTVEVPFKGKWVWKLKTLPRIQAFVWRCMHQSIGVNQCLLARGISTDPRCPCCHGEPETILHALQDCPFSKSA</sequence>
<organism evidence="2 3">
    <name type="scientific">Lithocarpus litseifolius</name>
    <dbReference type="NCBI Taxonomy" id="425828"/>
    <lineage>
        <taxon>Eukaryota</taxon>
        <taxon>Viridiplantae</taxon>
        <taxon>Streptophyta</taxon>
        <taxon>Embryophyta</taxon>
        <taxon>Tracheophyta</taxon>
        <taxon>Spermatophyta</taxon>
        <taxon>Magnoliopsida</taxon>
        <taxon>eudicotyledons</taxon>
        <taxon>Gunneridae</taxon>
        <taxon>Pentapetalae</taxon>
        <taxon>rosids</taxon>
        <taxon>fabids</taxon>
        <taxon>Fagales</taxon>
        <taxon>Fagaceae</taxon>
        <taxon>Lithocarpus</taxon>
    </lineage>
</organism>
<evidence type="ECO:0000259" key="1">
    <source>
        <dbReference type="Pfam" id="PF13966"/>
    </source>
</evidence>
<evidence type="ECO:0000313" key="3">
    <source>
        <dbReference type="Proteomes" id="UP001459277"/>
    </source>
</evidence>
<dbReference type="EMBL" id="JAZDWU010000001">
    <property type="protein sequence ID" value="KAL0016958.1"/>
    <property type="molecule type" value="Genomic_DNA"/>
</dbReference>
<accession>A0AAW2E5P4</accession>
<keyword evidence="3" id="KW-1185">Reference proteome</keyword>